<dbReference type="HAMAP" id="MF_00276">
    <property type="entry name" value="KdpC"/>
    <property type="match status" value="1"/>
</dbReference>
<keyword evidence="4 11" id="KW-0812">Transmembrane</keyword>
<comment type="function">
    <text evidence="11">Part of the high-affinity ATP-driven potassium transport (or Kdp) system, which catalyzes the hydrolysis of ATP coupled with the electrogenic transport of potassium into the cytoplasm. This subunit acts as a catalytic chaperone that increases the ATP-binding affinity of the ATP-hydrolyzing subunit KdpB by the formation of a transient KdpB/KdpC/ATP ternary complex.</text>
</comment>
<keyword evidence="6 11" id="KW-0067">ATP-binding</keyword>
<keyword evidence="13" id="KW-1185">Reference proteome</keyword>
<evidence type="ECO:0000256" key="11">
    <source>
        <dbReference type="HAMAP-Rule" id="MF_00276"/>
    </source>
</evidence>
<dbReference type="NCBIfam" id="NF001454">
    <property type="entry name" value="PRK00315.1"/>
    <property type="match status" value="1"/>
</dbReference>
<keyword evidence="3 11" id="KW-0633">Potassium transport</keyword>
<comment type="subcellular location">
    <subcellularLocation>
        <location evidence="11">Cell membrane</location>
        <topology evidence="11">Single-pass membrane protein</topology>
    </subcellularLocation>
</comment>
<keyword evidence="7 11" id="KW-0630">Potassium</keyword>
<evidence type="ECO:0000256" key="3">
    <source>
        <dbReference type="ARBA" id="ARBA00022538"/>
    </source>
</evidence>
<evidence type="ECO:0000256" key="7">
    <source>
        <dbReference type="ARBA" id="ARBA00022958"/>
    </source>
</evidence>
<keyword evidence="1 11" id="KW-0813">Transport</keyword>
<dbReference type="GO" id="GO:0008556">
    <property type="term" value="F:P-type potassium transmembrane transporter activity"/>
    <property type="evidence" value="ECO:0007669"/>
    <property type="project" value="InterPro"/>
</dbReference>
<evidence type="ECO:0000256" key="2">
    <source>
        <dbReference type="ARBA" id="ARBA00022475"/>
    </source>
</evidence>
<dbReference type="PANTHER" id="PTHR30042:SF2">
    <property type="entry name" value="POTASSIUM-TRANSPORTING ATPASE KDPC SUBUNIT"/>
    <property type="match status" value="1"/>
</dbReference>
<protein>
    <recommendedName>
        <fullName evidence="11">Potassium-transporting ATPase KdpC subunit</fullName>
    </recommendedName>
    <alternativeName>
        <fullName evidence="11">ATP phosphohydrolase [potassium-transporting] C chain</fullName>
    </alternativeName>
    <alternativeName>
        <fullName evidence="11">Potassium-binding and translocating subunit C</fullName>
    </alternativeName>
    <alternativeName>
        <fullName evidence="11">Potassium-translocating ATPase C chain</fullName>
    </alternativeName>
</protein>
<evidence type="ECO:0000313" key="12">
    <source>
        <dbReference type="EMBL" id="PQA53043.1"/>
    </source>
</evidence>
<dbReference type="EMBL" id="PTRA01000011">
    <property type="protein sequence ID" value="PQA53043.1"/>
    <property type="molecule type" value="Genomic_DNA"/>
</dbReference>
<dbReference type="NCBIfam" id="NF010606">
    <property type="entry name" value="PRK14002.1"/>
    <property type="match status" value="1"/>
</dbReference>
<dbReference type="PIRSF" id="PIRSF001296">
    <property type="entry name" value="K_ATPase_KdpC"/>
    <property type="match status" value="1"/>
</dbReference>
<dbReference type="InterPro" id="IPR003820">
    <property type="entry name" value="KdpC"/>
</dbReference>
<keyword evidence="5 11" id="KW-0547">Nucleotide-binding</keyword>
<dbReference type="Proteomes" id="UP000239590">
    <property type="component" value="Unassembled WGS sequence"/>
</dbReference>
<gene>
    <name evidence="11" type="primary">kdpC</name>
    <name evidence="12" type="ORF">C5O19_25450</name>
</gene>
<evidence type="ECO:0000256" key="8">
    <source>
        <dbReference type="ARBA" id="ARBA00022989"/>
    </source>
</evidence>
<dbReference type="GO" id="GO:0016787">
    <property type="term" value="F:hydrolase activity"/>
    <property type="evidence" value="ECO:0007669"/>
    <property type="project" value="UniProtKB-KW"/>
</dbReference>
<dbReference type="GO" id="GO:0005886">
    <property type="term" value="C:plasma membrane"/>
    <property type="evidence" value="ECO:0007669"/>
    <property type="project" value="UniProtKB-SubCell"/>
</dbReference>
<dbReference type="AlphaFoldDB" id="A0A2S7IER0"/>
<comment type="subunit">
    <text evidence="11">The system is composed of three essential subunits: KdpA, KdpB and KdpC.</text>
</comment>
<organism evidence="12 13">
    <name type="scientific">Siphonobacter curvatus</name>
    <dbReference type="NCBI Taxonomy" id="2094562"/>
    <lineage>
        <taxon>Bacteria</taxon>
        <taxon>Pseudomonadati</taxon>
        <taxon>Bacteroidota</taxon>
        <taxon>Cytophagia</taxon>
        <taxon>Cytophagales</taxon>
        <taxon>Cytophagaceae</taxon>
        <taxon>Siphonobacter</taxon>
    </lineage>
</organism>
<proteinExistence type="inferred from homology"/>
<reference evidence="13" key="1">
    <citation type="submission" date="2018-02" db="EMBL/GenBank/DDBJ databases">
        <title>Genome sequencing of Solimonas sp. HR-BB.</title>
        <authorList>
            <person name="Lee Y."/>
            <person name="Jeon C.O."/>
        </authorList>
    </citation>
    <scope>NUCLEOTIDE SEQUENCE [LARGE SCALE GENOMIC DNA]</scope>
    <source>
        <strain evidence="13">HR-U</strain>
    </source>
</reference>
<keyword evidence="10 11" id="KW-0472">Membrane</keyword>
<comment type="caution">
    <text evidence="12">The sequence shown here is derived from an EMBL/GenBank/DDBJ whole genome shotgun (WGS) entry which is preliminary data.</text>
</comment>
<dbReference type="GO" id="GO:0005524">
    <property type="term" value="F:ATP binding"/>
    <property type="evidence" value="ECO:0007669"/>
    <property type="project" value="UniProtKB-UniRule"/>
</dbReference>
<evidence type="ECO:0000256" key="4">
    <source>
        <dbReference type="ARBA" id="ARBA00022692"/>
    </source>
</evidence>
<sequence length="181" mass="19340">MKSHLFPALKLTILTILFFCIVYPALVWGIAQLSPTKGNVAWVEHKGKVVGAALIGQSFTQDDYFQGRPSAAGYNAASSAGSNKGPSNPDYLKDVQARIDTFLVHNPGVKKADIPADLVTASGSGLDPDISVPGALVQIPRIARLRQISEEKLQQLVKTHTQRSLIGGVETVNVLQLNAAL</sequence>
<dbReference type="PANTHER" id="PTHR30042">
    <property type="entry name" value="POTASSIUM-TRANSPORTING ATPASE C CHAIN"/>
    <property type="match status" value="1"/>
</dbReference>
<dbReference type="Pfam" id="PF02669">
    <property type="entry name" value="KdpC"/>
    <property type="match status" value="1"/>
</dbReference>
<accession>A0A2S7IER0</accession>
<keyword evidence="2 11" id="KW-1003">Cell membrane</keyword>
<dbReference type="OrthoDB" id="9809491at2"/>
<evidence type="ECO:0000313" key="13">
    <source>
        <dbReference type="Proteomes" id="UP000239590"/>
    </source>
</evidence>
<comment type="similarity">
    <text evidence="11">Belongs to the KdpC family.</text>
</comment>
<keyword evidence="12" id="KW-0378">Hydrolase</keyword>
<keyword evidence="8 11" id="KW-1133">Transmembrane helix</keyword>
<dbReference type="RefSeq" id="WP_104716196.1">
    <property type="nucleotide sequence ID" value="NZ_PTRA01000011.1"/>
</dbReference>
<evidence type="ECO:0000256" key="5">
    <source>
        <dbReference type="ARBA" id="ARBA00022741"/>
    </source>
</evidence>
<dbReference type="NCBIfam" id="TIGR00681">
    <property type="entry name" value="kdpC"/>
    <property type="match status" value="1"/>
</dbReference>
<name>A0A2S7IER0_9BACT</name>
<evidence type="ECO:0000256" key="6">
    <source>
        <dbReference type="ARBA" id="ARBA00022840"/>
    </source>
</evidence>
<evidence type="ECO:0000256" key="9">
    <source>
        <dbReference type="ARBA" id="ARBA00023065"/>
    </source>
</evidence>
<evidence type="ECO:0000256" key="1">
    <source>
        <dbReference type="ARBA" id="ARBA00022448"/>
    </source>
</evidence>
<evidence type="ECO:0000256" key="10">
    <source>
        <dbReference type="ARBA" id="ARBA00023136"/>
    </source>
</evidence>
<keyword evidence="9 11" id="KW-0406">Ion transport</keyword>